<keyword evidence="2" id="KW-1133">Transmembrane helix</keyword>
<evidence type="ECO:0000256" key="1">
    <source>
        <dbReference type="SAM" id="MobiDB-lite"/>
    </source>
</evidence>
<keyword evidence="2" id="KW-0472">Membrane</keyword>
<comment type="caution">
    <text evidence="3">The sequence shown here is derived from an EMBL/GenBank/DDBJ whole genome shotgun (WGS) entry which is preliminary data.</text>
</comment>
<feature type="region of interest" description="Disordered" evidence="1">
    <location>
        <begin position="198"/>
        <end position="222"/>
    </location>
</feature>
<keyword evidence="2" id="KW-0812">Transmembrane</keyword>
<dbReference type="CDD" id="cd22823">
    <property type="entry name" value="Gal_Rha_Lectin"/>
    <property type="match status" value="1"/>
</dbReference>
<protein>
    <submittedName>
        <fullName evidence="3">Uncharacterized protein</fullName>
    </submittedName>
</protein>
<gene>
    <name evidence="3" type="ORF">SNE40_020636</name>
</gene>
<evidence type="ECO:0000313" key="3">
    <source>
        <dbReference type="EMBL" id="KAK6169633.1"/>
    </source>
</evidence>
<name>A0AAN8P7I5_PATCE</name>
<feature type="transmembrane region" description="Helical" evidence="2">
    <location>
        <begin position="152"/>
        <end position="176"/>
    </location>
</feature>
<proteinExistence type="predicted"/>
<accession>A0AAN8P7I5</accession>
<dbReference type="AlphaFoldDB" id="A0AAN8P7I5"/>
<keyword evidence="4" id="KW-1185">Reference proteome</keyword>
<organism evidence="3 4">
    <name type="scientific">Patella caerulea</name>
    <name type="common">Rayed Mediterranean limpet</name>
    <dbReference type="NCBI Taxonomy" id="87958"/>
    <lineage>
        <taxon>Eukaryota</taxon>
        <taxon>Metazoa</taxon>
        <taxon>Spiralia</taxon>
        <taxon>Lophotrochozoa</taxon>
        <taxon>Mollusca</taxon>
        <taxon>Gastropoda</taxon>
        <taxon>Patellogastropoda</taxon>
        <taxon>Patelloidea</taxon>
        <taxon>Patellidae</taxon>
        <taxon>Patella</taxon>
    </lineage>
</organism>
<feature type="compositionally biased region" description="Polar residues" evidence="1">
    <location>
        <begin position="198"/>
        <end position="210"/>
    </location>
</feature>
<dbReference type="Proteomes" id="UP001347796">
    <property type="component" value="Unassembled WGS sequence"/>
</dbReference>
<evidence type="ECO:0000256" key="2">
    <source>
        <dbReference type="SAM" id="Phobius"/>
    </source>
</evidence>
<evidence type="ECO:0000313" key="4">
    <source>
        <dbReference type="Proteomes" id="UP001347796"/>
    </source>
</evidence>
<sequence>MEITRGCFSPANISCSDITISCGDNQIIEIQNIQKSGTCNQTDDCVKRKNGTALFYQYRWNTDTISIFKQCSSQQSCTIVSPYGVNNSPRHRGLYAYIKYTYRCLDVKASPSLLTPPATESSTVSVLPNVPNETTSTIKKIQVPTPGGRMTAIIGGVLGTALIISIVIIIVLVIYFNSMWKTFKSGPCVDQNEHQYHYDSTSSSGTTDQRIANGEAPTHQNNQYYEHQYDSTTGRGSVAGYDSLNTREETGYYNMGNINTTGK</sequence>
<dbReference type="EMBL" id="JAZGQO010000015">
    <property type="protein sequence ID" value="KAK6169633.1"/>
    <property type="molecule type" value="Genomic_DNA"/>
</dbReference>
<reference evidence="3 4" key="1">
    <citation type="submission" date="2024-01" db="EMBL/GenBank/DDBJ databases">
        <title>The genome of the rayed Mediterranean limpet Patella caerulea (Linnaeus, 1758).</title>
        <authorList>
            <person name="Anh-Thu Weber A."/>
            <person name="Halstead-Nussloch G."/>
        </authorList>
    </citation>
    <scope>NUCLEOTIDE SEQUENCE [LARGE SCALE GENOMIC DNA]</scope>
    <source>
        <strain evidence="3">AATW-2023a</strain>
        <tissue evidence="3">Whole specimen</tissue>
    </source>
</reference>